<dbReference type="Proteomes" id="UP000017127">
    <property type="component" value="Unassembled WGS sequence"/>
</dbReference>
<dbReference type="CDD" id="cd03801">
    <property type="entry name" value="GT4_PimA-like"/>
    <property type="match status" value="1"/>
</dbReference>
<gene>
    <name evidence="2" type="ORF">M595_0833</name>
</gene>
<keyword evidence="3" id="KW-1185">Reference proteome</keyword>
<feature type="domain" description="Glycosyl transferase family 1" evidence="1">
    <location>
        <begin position="197"/>
        <end position="326"/>
    </location>
</feature>
<evidence type="ECO:0000259" key="1">
    <source>
        <dbReference type="Pfam" id="PF00534"/>
    </source>
</evidence>
<comment type="caution">
    <text evidence="2">The sequence shown here is derived from an EMBL/GenBank/DDBJ whole genome shotgun (WGS) entry which is preliminary data.</text>
</comment>
<dbReference type="Gene3D" id="3.40.50.11090">
    <property type="match status" value="1"/>
</dbReference>
<dbReference type="InterPro" id="IPR001296">
    <property type="entry name" value="Glyco_trans_1"/>
</dbReference>
<evidence type="ECO:0000313" key="3">
    <source>
        <dbReference type="Proteomes" id="UP000017127"/>
    </source>
</evidence>
<keyword evidence="2" id="KW-0808">Transferase</keyword>
<protein>
    <submittedName>
        <fullName evidence="2">Glycosyl transferases group 1 family protein</fullName>
    </submittedName>
</protein>
<dbReference type="Pfam" id="PF00534">
    <property type="entry name" value="Glycos_transf_1"/>
    <property type="match status" value="1"/>
</dbReference>
<dbReference type="OrthoDB" id="525353at2"/>
<evidence type="ECO:0000313" key="2">
    <source>
        <dbReference type="EMBL" id="ERT09126.1"/>
    </source>
</evidence>
<dbReference type="PANTHER" id="PTHR12526">
    <property type="entry name" value="GLYCOSYLTRANSFERASE"/>
    <property type="match status" value="1"/>
</dbReference>
<dbReference type="RefSeq" id="WP_023064671.1">
    <property type="nucleotide sequence ID" value="NZ_AUZM01000005.1"/>
</dbReference>
<name>U7QRT7_9CYAN</name>
<reference evidence="2 3" key="1">
    <citation type="journal article" date="2013" name="Front. Microbiol.">
        <title>Comparative genomic analyses of the cyanobacterium, Lyngbya aestuarii BL J, a powerful hydrogen producer.</title>
        <authorList>
            <person name="Kothari A."/>
            <person name="Vaughn M."/>
            <person name="Garcia-Pichel F."/>
        </authorList>
    </citation>
    <scope>NUCLEOTIDE SEQUENCE [LARGE SCALE GENOMIC DNA]</scope>
    <source>
        <strain evidence="2 3">BL J</strain>
    </source>
</reference>
<dbReference type="GO" id="GO:0016757">
    <property type="term" value="F:glycosyltransferase activity"/>
    <property type="evidence" value="ECO:0007669"/>
    <property type="project" value="InterPro"/>
</dbReference>
<dbReference type="AlphaFoldDB" id="U7QRT7"/>
<dbReference type="EMBL" id="AUZM01000005">
    <property type="protein sequence ID" value="ERT09126.1"/>
    <property type="molecule type" value="Genomic_DNA"/>
</dbReference>
<accession>U7QRT7</accession>
<dbReference type="PATRIC" id="fig|1348334.3.peg.815"/>
<dbReference type="SUPFAM" id="SSF53756">
    <property type="entry name" value="UDP-Glycosyltransferase/glycogen phosphorylase"/>
    <property type="match status" value="1"/>
</dbReference>
<organism evidence="2 3">
    <name type="scientific">Lyngbya aestuarii BL J</name>
    <dbReference type="NCBI Taxonomy" id="1348334"/>
    <lineage>
        <taxon>Bacteria</taxon>
        <taxon>Bacillati</taxon>
        <taxon>Cyanobacteriota</taxon>
        <taxon>Cyanophyceae</taxon>
        <taxon>Oscillatoriophycideae</taxon>
        <taxon>Oscillatoriales</taxon>
        <taxon>Microcoleaceae</taxon>
        <taxon>Lyngbya</taxon>
    </lineage>
</organism>
<proteinExistence type="predicted"/>
<sequence length="367" mass="41028">MKITFVLGNWMSLRGGVRVVAEHAKNLMQRGHDVFVVSPGRPQPTWKQQLRSLLKGQGWISRPKNLPSHFDNTDIPRQILNHPAPVTDADVPDADVVVAGWWETAEWVANLSTSKGAKAYFIQNYEMHDYLPKEKVEATFSLPLHKITHKWLADLMATQYGDPNCSVLPNGVNTKQFNAPSRQKQAVPTVGLLYSQVYWKGCDISLKALSIAAQKIPNLHLVVFSSEDPSPDLPLPPETEYYKKPPQSQIKDIYAKCDVWLCGSLKEGFHLPPLEAMACRCPVVSTRVSGPMDTVTDGVNGYIVPVGDFTALAERLVDVLSLSDTQWKVMSDAAYETAHRYTWDYATDLLEAALHTAIERQKRGDFS</sequence>
<dbReference type="Gene3D" id="3.40.50.2000">
    <property type="entry name" value="Glycogen Phosphorylase B"/>
    <property type="match status" value="1"/>
</dbReference>